<protein>
    <submittedName>
        <fullName evidence="3">Juvenile hormone acid O-methyltransferase-like</fullName>
    </submittedName>
</protein>
<organism evidence="2 3">
    <name type="scientific">Nicrophorus vespilloides</name>
    <name type="common">Boreal carrion beetle</name>
    <dbReference type="NCBI Taxonomy" id="110193"/>
    <lineage>
        <taxon>Eukaryota</taxon>
        <taxon>Metazoa</taxon>
        <taxon>Ecdysozoa</taxon>
        <taxon>Arthropoda</taxon>
        <taxon>Hexapoda</taxon>
        <taxon>Insecta</taxon>
        <taxon>Pterygota</taxon>
        <taxon>Neoptera</taxon>
        <taxon>Endopterygota</taxon>
        <taxon>Coleoptera</taxon>
        <taxon>Polyphaga</taxon>
        <taxon>Staphyliniformia</taxon>
        <taxon>Silphidae</taxon>
        <taxon>Nicrophorinae</taxon>
        <taxon>Nicrophorus</taxon>
    </lineage>
</organism>
<feature type="domain" description="Methyltransferase type 11" evidence="1">
    <location>
        <begin position="10"/>
        <end position="46"/>
    </location>
</feature>
<gene>
    <name evidence="3" type="primary">LOC108565348</name>
</gene>
<dbReference type="SUPFAM" id="SSF53335">
    <property type="entry name" value="S-adenosyl-L-methionine-dependent methyltransferases"/>
    <property type="match status" value="1"/>
</dbReference>
<dbReference type="Proteomes" id="UP000695000">
    <property type="component" value="Unplaced"/>
</dbReference>
<evidence type="ECO:0000313" key="3">
    <source>
        <dbReference type="RefSeq" id="XP_017780258.1"/>
    </source>
</evidence>
<sequence length="86" mass="10271">MCKDISNYIYEKFDHIFSFYCFHWILDQRQAIKNIFDLLKSGGDILLTFVATCPIYNIYELMASKPWSFFVKYGDVHIAISQLQRF</sequence>
<evidence type="ECO:0000313" key="2">
    <source>
        <dbReference type="Proteomes" id="UP000695000"/>
    </source>
</evidence>
<dbReference type="Pfam" id="PF08241">
    <property type="entry name" value="Methyltransf_11"/>
    <property type="match status" value="1"/>
</dbReference>
<accession>A0ABM1N0A8</accession>
<reference evidence="3" key="1">
    <citation type="submission" date="2025-08" db="UniProtKB">
        <authorList>
            <consortium name="RefSeq"/>
        </authorList>
    </citation>
    <scope>IDENTIFICATION</scope>
    <source>
        <tissue evidence="3">Whole Larva</tissue>
    </source>
</reference>
<dbReference type="GeneID" id="108565348"/>
<dbReference type="InterPro" id="IPR029063">
    <property type="entry name" value="SAM-dependent_MTases_sf"/>
</dbReference>
<dbReference type="CDD" id="cd02440">
    <property type="entry name" value="AdoMet_MTases"/>
    <property type="match status" value="1"/>
</dbReference>
<evidence type="ECO:0000259" key="1">
    <source>
        <dbReference type="Pfam" id="PF08241"/>
    </source>
</evidence>
<proteinExistence type="predicted"/>
<dbReference type="RefSeq" id="XP_017780258.1">
    <property type="nucleotide sequence ID" value="XM_017924769.1"/>
</dbReference>
<name>A0ABM1N0A8_NICVS</name>
<keyword evidence="2" id="KW-1185">Reference proteome</keyword>
<dbReference type="InterPro" id="IPR013216">
    <property type="entry name" value="Methyltransf_11"/>
</dbReference>
<dbReference type="Gene3D" id="3.40.50.150">
    <property type="entry name" value="Vaccinia Virus protein VP39"/>
    <property type="match status" value="1"/>
</dbReference>